<feature type="compositionally biased region" description="Basic and acidic residues" evidence="1">
    <location>
        <begin position="35"/>
        <end position="44"/>
    </location>
</feature>
<accession>A0AAD5V616</accession>
<evidence type="ECO:0000313" key="3">
    <source>
        <dbReference type="Proteomes" id="UP001212997"/>
    </source>
</evidence>
<evidence type="ECO:0000313" key="2">
    <source>
        <dbReference type="EMBL" id="KAJ3485745.1"/>
    </source>
</evidence>
<sequence length="201" mass="22724">MTSIGTNSDSFAKHTDDYRHPLSDSLKDPSATPSQHDHIPAPRVHRLPDLRFEQSYLRSVRPYVNVERISVEELGRDEKGKAVAVEDASPREVIQVQWNKVLWITTRDQVISPLLQGALWYVSSLSFSDDRLRKTRIFGRGVAGHFLRPMFASFFRSFKAWWSKGGIYSPGPRPEGQGAGKLRGWVEGLTAPGAVRHDLTR</sequence>
<comment type="caution">
    <text evidence="2">The sequence shown here is derived from an EMBL/GenBank/DDBJ whole genome shotgun (WGS) entry which is preliminary data.</text>
</comment>
<dbReference type="GO" id="GO:0000423">
    <property type="term" value="P:mitophagy"/>
    <property type="evidence" value="ECO:0007669"/>
    <property type="project" value="InterPro"/>
</dbReference>
<evidence type="ECO:0000256" key="1">
    <source>
        <dbReference type="SAM" id="MobiDB-lite"/>
    </source>
</evidence>
<keyword evidence="3" id="KW-1185">Reference proteome</keyword>
<reference evidence="2" key="1">
    <citation type="submission" date="2022-07" db="EMBL/GenBank/DDBJ databases">
        <title>Genome Sequence of Physisporinus lineatus.</title>
        <authorList>
            <person name="Buettner E."/>
        </authorList>
    </citation>
    <scope>NUCLEOTIDE SEQUENCE</scope>
    <source>
        <strain evidence="2">VT162</strain>
    </source>
</reference>
<dbReference type="PANTHER" id="PTHR38699:SF1">
    <property type="entry name" value="MITOPHAGY RECEPTOR ATG43"/>
    <property type="match status" value="1"/>
</dbReference>
<dbReference type="EMBL" id="JANAWD010000143">
    <property type="protein sequence ID" value="KAJ3485745.1"/>
    <property type="molecule type" value="Genomic_DNA"/>
</dbReference>
<dbReference type="InterPro" id="IPR013898">
    <property type="entry name" value="Atg43"/>
</dbReference>
<feature type="region of interest" description="Disordered" evidence="1">
    <location>
        <begin position="1"/>
        <end position="44"/>
    </location>
</feature>
<organism evidence="2 3">
    <name type="scientific">Meripilus lineatus</name>
    <dbReference type="NCBI Taxonomy" id="2056292"/>
    <lineage>
        <taxon>Eukaryota</taxon>
        <taxon>Fungi</taxon>
        <taxon>Dikarya</taxon>
        <taxon>Basidiomycota</taxon>
        <taxon>Agaricomycotina</taxon>
        <taxon>Agaricomycetes</taxon>
        <taxon>Polyporales</taxon>
        <taxon>Meripilaceae</taxon>
        <taxon>Meripilus</taxon>
    </lineage>
</organism>
<dbReference type="AlphaFoldDB" id="A0AAD5V616"/>
<feature type="compositionally biased region" description="Basic and acidic residues" evidence="1">
    <location>
        <begin position="11"/>
        <end position="27"/>
    </location>
</feature>
<dbReference type="Proteomes" id="UP001212997">
    <property type="component" value="Unassembled WGS sequence"/>
</dbReference>
<dbReference type="PANTHER" id="PTHR38699">
    <property type="entry name" value="CHROMOSOME 1, WHOLE GENOME SHOTGUN SEQUENCE"/>
    <property type="match status" value="1"/>
</dbReference>
<dbReference type="Pfam" id="PF08589">
    <property type="entry name" value="ATG43"/>
    <property type="match status" value="1"/>
</dbReference>
<gene>
    <name evidence="2" type="ORF">NLI96_g4747</name>
</gene>
<name>A0AAD5V616_9APHY</name>
<feature type="compositionally biased region" description="Polar residues" evidence="1">
    <location>
        <begin position="1"/>
        <end position="10"/>
    </location>
</feature>
<protein>
    <submittedName>
        <fullName evidence="2">Uncharacterized protein</fullName>
    </submittedName>
</protein>
<dbReference type="GO" id="GO:0140580">
    <property type="term" value="F:mitochondrion autophagosome adaptor activity"/>
    <property type="evidence" value="ECO:0007669"/>
    <property type="project" value="InterPro"/>
</dbReference>
<proteinExistence type="predicted"/>